<gene>
    <name evidence="1" type="ORF">AVEN_87954_1</name>
</gene>
<organism evidence="1 2">
    <name type="scientific">Araneus ventricosus</name>
    <name type="common">Orbweaver spider</name>
    <name type="synonym">Epeira ventricosa</name>
    <dbReference type="NCBI Taxonomy" id="182803"/>
    <lineage>
        <taxon>Eukaryota</taxon>
        <taxon>Metazoa</taxon>
        <taxon>Ecdysozoa</taxon>
        <taxon>Arthropoda</taxon>
        <taxon>Chelicerata</taxon>
        <taxon>Arachnida</taxon>
        <taxon>Araneae</taxon>
        <taxon>Araneomorphae</taxon>
        <taxon>Entelegynae</taxon>
        <taxon>Araneoidea</taxon>
        <taxon>Araneidae</taxon>
        <taxon>Araneus</taxon>
    </lineage>
</organism>
<comment type="caution">
    <text evidence="1">The sequence shown here is derived from an EMBL/GenBank/DDBJ whole genome shotgun (WGS) entry which is preliminary data.</text>
</comment>
<dbReference type="Proteomes" id="UP000499080">
    <property type="component" value="Unassembled WGS sequence"/>
</dbReference>
<evidence type="ECO:0000313" key="2">
    <source>
        <dbReference type="Proteomes" id="UP000499080"/>
    </source>
</evidence>
<evidence type="ECO:0000313" key="1">
    <source>
        <dbReference type="EMBL" id="GBN37920.1"/>
    </source>
</evidence>
<protein>
    <submittedName>
        <fullName evidence="1">Uncharacterized protein</fullName>
    </submittedName>
</protein>
<sequence length="181" mass="21062">MLKKTVNTDYITRTTLSKLQSNTSGRTLNSRYQTSIHSGSSIESDFEPGTLHSVSRGLITKSQAGLDFQWNWIWPSIESYFEPGALHSVNRGLITRSPVDSDFLWNWVWRPRSPDTEIDHFNDKPERMTQSFDLWQIKHIRWQSISQNQGPQSTMCQHEVWTGENYKNPPGLKYSWLSRVT</sequence>
<keyword evidence="2" id="KW-1185">Reference proteome</keyword>
<proteinExistence type="predicted"/>
<reference evidence="1 2" key="1">
    <citation type="journal article" date="2019" name="Sci. Rep.">
        <title>Orb-weaving spider Araneus ventricosus genome elucidates the spidroin gene catalogue.</title>
        <authorList>
            <person name="Kono N."/>
            <person name="Nakamura H."/>
            <person name="Ohtoshi R."/>
            <person name="Moran D.A.P."/>
            <person name="Shinohara A."/>
            <person name="Yoshida Y."/>
            <person name="Fujiwara M."/>
            <person name="Mori M."/>
            <person name="Tomita M."/>
            <person name="Arakawa K."/>
        </authorList>
    </citation>
    <scope>NUCLEOTIDE SEQUENCE [LARGE SCALE GENOMIC DNA]</scope>
</reference>
<dbReference type="AlphaFoldDB" id="A0A4Y2NH73"/>
<accession>A0A4Y2NH73</accession>
<dbReference type="EMBL" id="BGPR01009089">
    <property type="protein sequence ID" value="GBN37920.1"/>
    <property type="molecule type" value="Genomic_DNA"/>
</dbReference>
<name>A0A4Y2NH73_ARAVE</name>